<evidence type="ECO:0000313" key="13">
    <source>
        <dbReference type="EMBL" id="ORE02233.1"/>
    </source>
</evidence>
<evidence type="ECO:0000256" key="10">
    <source>
        <dbReference type="ARBA" id="ARBA00049729"/>
    </source>
</evidence>
<dbReference type="EC" id="3.4.26.1" evidence="10"/>
<comment type="catalytic activity">
    <reaction evidence="9">
        <text>Hydrolyzes the peptide bond -P2-(S-farnesyl or geranylgeranyl)C-P1'-P2'-P3'-COOH where P1' and P2' are amino acids with aliphatic sidechains and P3' is any C-terminal residue.</text>
        <dbReference type="EC" id="3.4.26.1"/>
    </reaction>
</comment>
<dbReference type="EMBL" id="KV922063">
    <property type="protein sequence ID" value="ORE02233.1"/>
    <property type="molecule type" value="Genomic_DNA"/>
</dbReference>
<feature type="transmembrane region" description="Helical" evidence="11">
    <location>
        <begin position="214"/>
        <end position="237"/>
    </location>
</feature>
<feature type="transmembrane region" description="Helical" evidence="11">
    <location>
        <begin position="76"/>
        <end position="97"/>
    </location>
</feature>
<evidence type="ECO:0000256" key="11">
    <source>
        <dbReference type="SAM" id="Phobius"/>
    </source>
</evidence>
<keyword evidence="7 11" id="KW-1133">Transmembrane helix</keyword>
<keyword evidence="5" id="KW-0378">Hydrolase</keyword>
<protein>
    <recommendedName>
        <fullName evidence="10">intramembrane prenyl-peptidase Rce1</fullName>
        <ecNumber evidence="10">3.4.26.1</ecNumber>
    </recommendedName>
</protein>
<dbReference type="GO" id="GO:0004222">
    <property type="term" value="F:metalloendopeptidase activity"/>
    <property type="evidence" value="ECO:0007669"/>
    <property type="project" value="InterPro"/>
</dbReference>
<comment type="subcellular location">
    <subcellularLocation>
        <location evidence="1">Endoplasmic reticulum membrane</location>
        <topology evidence="1">Multi-pass membrane protein</topology>
    </subcellularLocation>
</comment>
<feature type="transmembrane region" description="Helical" evidence="11">
    <location>
        <begin position="47"/>
        <end position="70"/>
    </location>
</feature>
<evidence type="ECO:0000256" key="5">
    <source>
        <dbReference type="ARBA" id="ARBA00022801"/>
    </source>
</evidence>
<evidence type="ECO:0000256" key="6">
    <source>
        <dbReference type="ARBA" id="ARBA00022824"/>
    </source>
</evidence>
<dbReference type="Proteomes" id="UP000242414">
    <property type="component" value="Unassembled WGS sequence"/>
</dbReference>
<dbReference type="InterPro" id="IPR039731">
    <property type="entry name" value="Rce1"/>
</dbReference>
<evidence type="ECO:0000256" key="8">
    <source>
        <dbReference type="ARBA" id="ARBA00023136"/>
    </source>
</evidence>
<keyword evidence="4 11" id="KW-0812">Transmembrane</keyword>
<keyword evidence="6" id="KW-0256">Endoplasmic reticulum</keyword>
<dbReference type="OrthoDB" id="271604at2759"/>
<name>A0A1X0QR41_RHIZD</name>
<organism evidence="13">
    <name type="scientific">Rhizopus microsporus var. microsporus</name>
    <dbReference type="NCBI Taxonomy" id="86635"/>
    <lineage>
        <taxon>Eukaryota</taxon>
        <taxon>Fungi</taxon>
        <taxon>Fungi incertae sedis</taxon>
        <taxon>Mucoromycota</taxon>
        <taxon>Mucoromycotina</taxon>
        <taxon>Mucoromycetes</taxon>
        <taxon>Mucorales</taxon>
        <taxon>Mucorineae</taxon>
        <taxon>Rhizopodaceae</taxon>
        <taxon>Rhizopus</taxon>
    </lineage>
</organism>
<keyword evidence="3" id="KW-0645">Protease</keyword>
<dbReference type="PANTHER" id="PTHR13046:SF0">
    <property type="entry name" value="CAAX PRENYL PROTEASE 2"/>
    <property type="match status" value="1"/>
</dbReference>
<dbReference type="Pfam" id="PF02517">
    <property type="entry name" value="Rce1-like"/>
    <property type="match status" value="1"/>
</dbReference>
<comment type="similarity">
    <text evidence="2">Belongs to the peptidase U48 family.</text>
</comment>
<feature type="domain" description="CAAX prenyl protease 2/Lysostaphin resistance protein A-like" evidence="12">
    <location>
        <begin position="126"/>
        <end position="229"/>
    </location>
</feature>
<keyword evidence="8 11" id="KW-0472">Membrane</keyword>
<dbReference type="GO" id="GO:0071586">
    <property type="term" value="P:CAAX-box protein processing"/>
    <property type="evidence" value="ECO:0007669"/>
    <property type="project" value="InterPro"/>
</dbReference>
<sequence>MTISTGLANLICIGFTVIYIIGFYMFKIPGSRNHPPVIRARMKAVTVASLVSVAIVRYLTTANLLTVLGLTFNIQALIKPLLLTSLLFLGPISIRYFDDELPFQKNFDFHRDVILTLTEPLGQRNYYVAPFTEELVFRACMIVVLYQANYSKGYLIFMSPLYFGLAHLHHAWENYYVLGGTRQAMIQSISASLFQFAYTTVFGWYVSYLFLKTGSLWSCVICHSFCNIMGFPDFSCIKYRRKREIQCKLKAFFIYKREMCNGIFVALVEMQLYMLVFR</sequence>
<evidence type="ECO:0000256" key="7">
    <source>
        <dbReference type="ARBA" id="ARBA00022989"/>
    </source>
</evidence>
<feature type="transmembrane region" description="Helical" evidence="11">
    <location>
        <begin position="258"/>
        <end position="276"/>
    </location>
</feature>
<feature type="transmembrane region" description="Helical" evidence="11">
    <location>
        <begin position="184"/>
        <end position="208"/>
    </location>
</feature>
<feature type="transmembrane region" description="Helical" evidence="11">
    <location>
        <begin position="154"/>
        <end position="172"/>
    </location>
</feature>
<gene>
    <name evidence="13" type="ORF">BCV72DRAFT_215677</name>
</gene>
<evidence type="ECO:0000256" key="3">
    <source>
        <dbReference type="ARBA" id="ARBA00022670"/>
    </source>
</evidence>
<accession>A0A1X0QR41</accession>
<dbReference type="VEuPathDB" id="FungiDB:BCV72DRAFT_215677"/>
<feature type="transmembrane region" description="Helical" evidence="11">
    <location>
        <begin position="6"/>
        <end position="26"/>
    </location>
</feature>
<dbReference type="InterPro" id="IPR003675">
    <property type="entry name" value="Rce1/LyrA-like_dom"/>
</dbReference>
<evidence type="ECO:0000256" key="1">
    <source>
        <dbReference type="ARBA" id="ARBA00004477"/>
    </source>
</evidence>
<reference evidence="13" key="1">
    <citation type="journal article" date="2016" name="Proc. Natl. Acad. Sci. U.S.A.">
        <title>Lipid metabolic changes in an early divergent fungus govern the establishment of a mutualistic symbiosis with endobacteria.</title>
        <authorList>
            <person name="Lastovetsky O.A."/>
            <person name="Gaspar M.L."/>
            <person name="Mondo S.J."/>
            <person name="LaButti K.M."/>
            <person name="Sandor L."/>
            <person name="Grigoriev I.V."/>
            <person name="Henry S.A."/>
            <person name="Pawlowska T.E."/>
        </authorList>
    </citation>
    <scope>NUCLEOTIDE SEQUENCE [LARGE SCALE GENOMIC DNA]</scope>
    <source>
        <strain evidence="13">ATCC 52814</strain>
    </source>
</reference>
<proteinExistence type="inferred from homology"/>
<dbReference type="PANTHER" id="PTHR13046">
    <property type="entry name" value="PROTEASE U48 CAAX PRENYL PROTEASE RCE1"/>
    <property type="match status" value="1"/>
</dbReference>
<evidence type="ECO:0000256" key="9">
    <source>
        <dbReference type="ARBA" id="ARBA00047280"/>
    </source>
</evidence>
<dbReference type="GO" id="GO:0005789">
    <property type="term" value="C:endoplasmic reticulum membrane"/>
    <property type="evidence" value="ECO:0007669"/>
    <property type="project" value="UniProtKB-SubCell"/>
</dbReference>
<evidence type="ECO:0000259" key="12">
    <source>
        <dbReference type="Pfam" id="PF02517"/>
    </source>
</evidence>
<evidence type="ECO:0000256" key="2">
    <source>
        <dbReference type="ARBA" id="ARBA00006897"/>
    </source>
</evidence>
<dbReference type="AlphaFoldDB" id="A0A1X0QR41"/>
<evidence type="ECO:0000256" key="4">
    <source>
        <dbReference type="ARBA" id="ARBA00022692"/>
    </source>
</evidence>